<accession>A0A4Q2UA23</accession>
<keyword evidence="1" id="KW-0812">Transmembrane</keyword>
<evidence type="ECO:0000313" key="3">
    <source>
        <dbReference type="Proteomes" id="UP000290759"/>
    </source>
</evidence>
<dbReference type="SUPFAM" id="SSF52317">
    <property type="entry name" value="Class I glutamine amidotransferase-like"/>
    <property type="match status" value="1"/>
</dbReference>
<feature type="transmembrane region" description="Helical" evidence="1">
    <location>
        <begin position="664"/>
        <end position="689"/>
    </location>
</feature>
<feature type="transmembrane region" description="Helical" evidence="1">
    <location>
        <begin position="12"/>
        <end position="33"/>
    </location>
</feature>
<organism evidence="2 3">
    <name type="scientific">Lichenibacterium minor</name>
    <dbReference type="NCBI Taxonomy" id="2316528"/>
    <lineage>
        <taxon>Bacteria</taxon>
        <taxon>Pseudomonadati</taxon>
        <taxon>Pseudomonadota</taxon>
        <taxon>Alphaproteobacteria</taxon>
        <taxon>Hyphomicrobiales</taxon>
        <taxon>Lichenihabitantaceae</taxon>
        <taxon>Lichenibacterium</taxon>
    </lineage>
</organism>
<keyword evidence="1" id="KW-1133">Transmembrane helix</keyword>
<protein>
    <recommendedName>
        <fullName evidence="4">Glutamine amidotransferase domain-containing protein</fullName>
    </recommendedName>
</protein>
<dbReference type="AlphaFoldDB" id="A0A4Q2UA23"/>
<reference evidence="2 3" key="2">
    <citation type="submission" date="2019-02" db="EMBL/GenBank/DDBJ databases">
        <title>'Lichenibacterium ramalinii' gen. nov. sp. nov., 'Lichenibacterium minor' gen. nov. sp. nov.</title>
        <authorList>
            <person name="Pankratov T."/>
        </authorList>
    </citation>
    <scope>NUCLEOTIDE SEQUENCE [LARGE SCALE GENOMIC DNA]</scope>
    <source>
        <strain evidence="2 3">RmlP026</strain>
    </source>
</reference>
<name>A0A4Q2UA23_9HYPH</name>
<evidence type="ECO:0008006" key="4">
    <source>
        <dbReference type="Google" id="ProtNLM"/>
    </source>
</evidence>
<dbReference type="Gene3D" id="3.40.50.880">
    <property type="match status" value="1"/>
</dbReference>
<keyword evidence="3" id="KW-1185">Reference proteome</keyword>
<sequence>MTRFALSFTPLVPGALIWALGLAAVAVVLLGILGRRRGTALRALGLALLLVALADPDLVREDRHGEKDVVAVVIDGSGSQTIGERSAQTAKARAAIAKDLAALGNVEPRFIDSGRSDAENDGTRLFAALSNGLADVPPERVAGAILVTDGVVHDIPADAGALGFKAPLHVLVTGHAGERDRRVELVEAPRFGIVGKDQTVSLRVLDTDDRGEPVAVTVRRDGVEVARRQARVGARIDVPVRVDHAGPNVVEVDVPTLPGELTALNNKAVVTIDGVRDKLRVLLVSGEPHAGERMWRNILKSDANVDLVHFTILRPPEKQDGTPINELALIAFPTGELFGSKIGDFDLIIFDRYSNQSSILPYAYFENIARYVRNGGALLMAVGPDYSGPDGLFYTPLGAISPTRPDGRVIETPFRAKVTPEGEKHPVTRGLAGSDQDPPAWSLWFRQVDGDAVKGTPVMSGAEGRPLVVLSREGKGRVAQMLSDQIWLWARGFEDGGPYLDLTRRLAHWLMKEPDLEEEALRATARGRDIAIERQSVKGVTAPVTVTAPSGATASVDLAAAEPGLSRGAVKADELGLYRLTDGTSSVLLNVGPENPREFQEVVSTTEKLRPLAEATGGSARRIGTGNGDDIAMPRLVAMHEASSYGGSDYIGIKRTDSSTVAGIGLLPLAVGAIGLLALLGSTVLAWVAEGRGFRRAR</sequence>
<dbReference type="Proteomes" id="UP000290759">
    <property type="component" value="Unassembled WGS sequence"/>
</dbReference>
<dbReference type="OrthoDB" id="9769144at2"/>
<reference evidence="2 3" key="1">
    <citation type="submission" date="2018-12" db="EMBL/GenBank/DDBJ databases">
        <authorList>
            <person name="Grouzdev D.S."/>
            <person name="Krutkina M.S."/>
        </authorList>
    </citation>
    <scope>NUCLEOTIDE SEQUENCE [LARGE SCALE GENOMIC DNA]</scope>
    <source>
        <strain evidence="2 3">RmlP026</strain>
    </source>
</reference>
<dbReference type="InterPro" id="IPR029062">
    <property type="entry name" value="Class_I_gatase-like"/>
</dbReference>
<evidence type="ECO:0000313" key="2">
    <source>
        <dbReference type="EMBL" id="RYC33362.1"/>
    </source>
</evidence>
<keyword evidence="1" id="KW-0472">Membrane</keyword>
<comment type="caution">
    <text evidence="2">The sequence shown here is derived from an EMBL/GenBank/DDBJ whole genome shotgun (WGS) entry which is preliminary data.</text>
</comment>
<dbReference type="PANTHER" id="PTHR37947">
    <property type="entry name" value="BLL2462 PROTEIN"/>
    <property type="match status" value="1"/>
</dbReference>
<evidence type="ECO:0000256" key="1">
    <source>
        <dbReference type="SAM" id="Phobius"/>
    </source>
</evidence>
<proteinExistence type="predicted"/>
<dbReference type="RefSeq" id="WP_129223178.1">
    <property type="nucleotide sequence ID" value="NZ_QYBB01000002.1"/>
</dbReference>
<dbReference type="EMBL" id="QYBB01000002">
    <property type="protein sequence ID" value="RYC33362.1"/>
    <property type="molecule type" value="Genomic_DNA"/>
</dbReference>
<gene>
    <name evidence="2" type="ORF">D3273_02485</name>
</gene>
<dbReference type="PANTHER" id="PTHR37947:SF1">
    <property type="entry name" value="BLL2462 PROTEIN"/>
    <property type="match status" value="1"/>
</dbReference>